<organism evidence="1 2">
    <name type="scientific">Cylicostephanus goldi</name>
    <name type="common">Nematode worm</name>
    <dbReference type="NCBI Taxonomy" id="71465"/>
    <lineage>
        <taxon>Eukaryota</taxon>
        <taxon>Metazoa</taxon>
        <taxon>Ecdysozoa</taxon>
        <taxon>Nematoda</taxon>
        <taxon>Chromadorea</taxon>
        <taxon>Rhabditida</taxon>
        <taxon>Rhabditina</taxon>
        <taxon>Rhabditomorpha</taxon>
        <taxon>Strongyloidea</taxon>
        <taxon>Strongylidae</taxon>
        <taxon>Cylicostephanus</taxon>
    </lineage>
</organism>
<accession>A0A3P7NHI5</accession>
<dbReference type="Proteomes" id="UP000271889">
    <property type="component" value="Unassembled WGS sequence"/>
</dbReference>
<protein>
    <submittedName>
        <fullName evidence="1">Uncharacterized protein</fullName>
    </submittedName>
</protein>
<dbReference type="AlphaFoldDB" id="A0A3P7NHI5"/>
<evidence type="ECO:0000313" key="2">
    <source>
        <dbReference type="Proteomes" id="UP000271889"/>
    </source>
</evidence>
<gene>
    <name evidence="1" type="ORF">CGOC_LOCUS13229</name>
</gene>
<dbReference type="EMBL" id="UYRV01129405">
    <property type="protein sequence ID" value="VDN36523.1"/>
    <property type="molecule type" value="Genomic_DNA"/>
</dbReference>
<sequence>MEILHKSLSKISRSSSNLLSGIQSAESHTDGAICFMVHQEPERAASYLHWLVILDTASVCCLLVNEHLMMTG</sequence>
<reference evidence="1 2" key="1">
    <citation type="submission" date="2018-11" db="EMBL/GenBank/DDBJ databases">
        <authorList>
            <consortium name="Pathogen Informatics"/>
        </authorList>
    </citation>
    <scope>NUCLEOTIDE SEQUENCE [LARGE SCALE GENOMIC DNA]</scope>
</reference>
<proteinExistence type="predicted"/>
<name>A0A3P7NHI5_CYLGO</name>
<evidence type="ECO:0000313" key="1">
    <source>
        <dbReference type="EMBL" id="VDN36523.1"/>
    </source>
</evidence>
<keyword evidence="2" id="KW-1185">Reference proteome</keyword>